<dbReference type="EMBL" id="JH000003">
    <property type="protein sequence ID" value="EGV99872.1"/>
    <property type="molecule type" value="Genomic_DNA"/>
</dbReference>
<name>G3GRJ7_CRIGR</name>
<gene>
    <name evidence="2" type="ORF">I79_000143</name>
</gene>
<evidence type="ECO:0000256" key="1">
    <source>
        <dbReference type="SAM" id="MobiDB-lite"/>
    </source>
</evidence>
<proteinExistence type="predicted"/>
<dbReference type="AlphaFoldDB" id="G3GRJ7"/>
<evidence type="ECO:0000313" key="3">
    <source>
        <dbReference type="Proteomes" id="UP000001075"/>
    </source>
</evidence>
<sequence length="53" mass="5859">MTAKGGFAPDGLMKRDSEGCEEASSPNTLHSESLLAHLQQQCRTLLGRRHRVH</sequence>
<dbReference type="InParanoid" id="G3GRJ7"/>
<protein>
    <submittedName>
        <fullName evidence="2">Uncharacterized protein</fullName>
    </submittedName>
</protein>
<feature type="region of interest" description="Disordered" evidence="1">
    <location>
        <begin position="1"/>
        <end position="28"/>
    </location>
</feature>
<reference evidence="3" key="1">
    <citation type="journal article" date="2011" name="Nat. Biotechnol.">
        <title>The genomic sequence of the Chinese hamster ovary (CHO)-K1 cell line.</title>
        <authorList>
            <person name="Xu X."/>
            <person name="Nagarajan H."/>
            <person name="Lewis N.E."/>
            <person name="Pan S."/>
            <person name="Cai Z."/>
            <person name="Liu X."/>
            <person name="Chen W."/>
            <person name="Xie M."/>
            <person name="Wang W."/>
            <person name="Hammond S."/>
            <person name="Andersen M.R."/>
            <person name="Neff N."/>
            <person name="Passarelli B."/>
            <person name="Koh W."/>
            <person name="Fan H.C."/>
            <person name="Wang J."/>
            <person name="Gui Y."/>
            <person name="Lee K.H."/>
            <person name="Betenbaugh M.J."/>
            <person name="Quake S.R."/>
            <person name="Famili I."/>
            <person name="Palsson B.O."/>
            <person name="Wang J."/>
        </authorList>
    </citation>
    <scope>NUCLEOTIDE SEQUENCE [LARGE SCALE GENOMIC DNA]</scope>
    <source>
        <strain evidence="3">CHO K1 cell line</strain>
    </source>
</reference>
<organism evidence="2 3">
    <name type="scientific">Cricetulus griseus</name>
    <name type="common">Chinese hamster</name>
    <name type="synonym">Cricetulus barabensis griseus</name>
    <dbReference type="NCBI Taxonomy" id="10029"/>
    <lineage>
        <taxon>Eukaryota</taxon>
        <taxon>Metazoa</taxon>
        <taxon>Chordata</taxon>
        <taxon>Craniata</taxon>
        <taxon>Vertebrata</taxon>
        <taxon>Euteleostomi</taxon>
        <taxon>Mammalia</taxon>
        <taxon>Eutheria</taxon>
        <taxon>Euarchontoglires</taxon>
        <taxon>Glires</taxon>
        <taxon>Rodentia</taxon>
        <taxon>Myomorpha</taxon>
        <taxon>Muroidea</taxon>
        <taxon>Cricetidae</taxon>
        <taxon>Cricetinae</taxon>
        <taxon>Cricetulus</taxon>
    </lineage>
</organism>
<accession>G3GRJ7</accession>
<dbReference type="Proteomes" id="UP000001075">
    <property type="component" value="Unassembled WGS sequence"/>
</dbReference>
<evidence type="ECO:0000313" key="2">
    <source>
        <dbReference type="EMBL" id="EGV99872.1"/>
    </source>
</evidence>